<evidence type="ECO:0000313" key="2">
    <source>
        <dbReference type="Proteomes" id="UP000216998"/>
    </source>
</evidence>
<dbReference type="InterPro" id="IPR021439">
    <property type="entry name" value="DUF3088"/>
</dbReference>
<organism evidence="1 2">
    <name type="scientific">Niveispirillum lacus</name>
    <dbReference type="NCBI Taxonomy" id="1981099"/>
    <lineage>
        <taxon>Bacteria</taxon>
        <taxon>Pseudomonadati</taxon>
        <taxon>Pseudomonadota</taxon>
        <taxon>Alphaproteobacteria</taxon>
        <taxon>Rhodospirillales</taxon>
        <taxon>Azospirillaceae</taxon>
        <taxon>Niveispirillum</taxon>
    </lineage>
</organism>
<comment type="caution">
    <text evidence="1">The sequence shown here is derived from an EMBL/GenBank/DDBJ whole genome shotgun (WGS) entry which is preliminary data.</text>
</comment>
<proteinExistence type="predicted"/>
<evidence type="ECO:0008006" key="3">
    <source>
        <dbReference type="Google" id="ProtNLM"/>
    </source>
</evidence>
<reference evidence="1 2" key="1">
    <citation type="submission" date="2017-07" db="EMBL/GenBank/DDBJ databases">
        <title>Niveispirillum cyanobacteriorum sp. nov., isolated from cyanobacterial aggregates in a eutrophic lake.</title>
        <authorList>
            <person name="Cai H."/>
        </authorList>
    </citation>
    <scope>NUCLEOTIDE SEQUENCE [LARGE SCALE GENOMIC DNA]</scope>
    <source>
        <strain evidence="2">TH1-14</strain>
    </source>
</reference>
<keyword evidence="2" id="KW-1185">Reference proteome</keyword>
<dbReference type="Pfam" id="PF11287">
    <property type="entry name" value="DUF3088"/>
    <property type="match status" value="1"/>
</dbReference>
<sequence>MARDILYLLPPDFPDEKYPGQRFYCADCMFFEGILARFPIIAERVEVRRHDFPRPRAEVVALVGEANQGLPLLIFGDDAEDGLETGRHGGVRFAGTRAAIMKALAVRHGIPLPHP</sequence>
<accession>A0A255YSZ0</accession>
<dbReference type="OrthoDB" id="1356145at2"/>
<dbReference type="Proteomes" id="UP000216998">
    <property type="component" value="Unassembled WGS sequence"/>
</dbReference>
<name>A0A255YSZ0_9PROT</name>
<dbReference type="EMBL" id="NOXU01000031">
    <property type="protein sequence ID" value="OYQ32299.1"/>
    <property type="molecule type" value="Genomic_DNA"/>
</dbReference>
<dbReference type="AlphaFoldDB" id="A0A255YSZ0"/>
<gene>
    <name evidence="1" type="ORF">CHU95_15935</name>
</gene>
<protein>
    <recommendedName>
        <fullName evidence="3">DUF3088 domain-containing protein</fullName>
    </recommendedName>
</protein>
<evidence type="ECO:0000313" key="1">
    <source>
        <dbReference type="EMBL" id="OYQ32299.1"/>
    </source>
</evidence>
<dbReference type="RefSeq" id="WP_094457341.1">
    <property type="nucleotide sequence ID" value="NZ_NOXU01000031.1"/>
</dbReference>